<dbReference type="InterPro" id="IPR026591">
    <property type="entry name" value="Sirtuin_cat_small_dom_sf"/>
</dbReference>
<evidence type="ECO:0000256" key="5">
    <source>
        <dbReference type="ARBA" id="ARBA00022833"/>
    </source>
</evidence>
<comment type="caution">
    <text evidence="11">The sequence shown here is derived from an EMBL/GenBank/DDBJ whole genome shotgun (WGS) entry which is preliminary data.</text>
</comment>
<protein>
    <submittedName>
        <fullName evidence="11">Nad-dependent deacetylase sirtuin-2</fullName>
    </submittedName>
</protein>
<feature type="active site" description="Proton acceptor" evidence="7">
    <location>
        <position position="487"/>
    </location>
</feature>
<keyword evidence="4 7" id="KW-0479">Metal-binding</keyword>
<dbReference type="EMBL" id="JAAABM010000014">
    <property type="protein sequence ID" value="KAF7673105.1"/>
    <property type="molecule type" value="Genomic_DNA"/>
</dbReference>
<evidence type="ECO:0000313" key="12">
    <source>
        <dbReference type="Proteomes" id="UP000596902"/>
    </source>
</evidence>
<dbReference type="InterPro" id="IPR003000">
    <property type="entry name" value="Sirtuin"/>
</dbReference>
<feature type="binding site" evidence="7">
    <location>
        <position position="495"/>
    </location>
    <ligand>
        <name>Zn(2+)</name>
        <dbReference type="ChEBI" id="CHEBI:29105"/>
    </ligand>
</feature>
<dbReference type="InterPro" id="IPR050134">
    <property type="entry name" value="NAD-dep_sirtuin_deacylases"/>
</dbReference>
<dbReference type="GO" id="GO:0017136">
    <property type="term" value="F:histone deacetylase activity, NAD-dependent"/>
    <property type="evidence" value="ECO:0007669"/>
    <property type="project" value="TreeGrafter"/>
</dbReference>
<keyword evidence="6" id="KW-0520">NAD</keyword>
<reference evidence="11" key="1">
    <citation type="submission" date="2020-01" db="EMBL/GenBank/DDBJ databases">
        <authorList>
            <person name="Feng Z.H.Z."/>
        </authorList>
    </citation>
    <scope>NUCLEOTIDE SEQUENCE</scope>
    <source>
        <strain evidence="11">CBS107.38</strain>
    </source>
</reference>
<evidence type="ECO:0000256" key="4">
    <source>
        <dbReference type="ARBA" id="ARBA00022723"/>
    </source>
</evidence>
<feature type="region of interest" description="Disordered" evidence="8">
    <location>
        <begin position="313"/>
        <end position="354"/>
    </location>
</feature>
<dbReference type="SUPFAM" id="SSF52467">
    <property type="entry name" value="DHS-like NAD/FAD-binding domain"/>
    <property type="match status" value="1"/>
</dbReference>
<feature type="domain" description="Deacetylase sirtuin-type" evidence="10">
    <location>
        <begin position="357"/>
        <end position="619"/>
    </location>
</feature>
<evidence type="ECO:0000256" key="6">
    <source>
        <dbReference type="ARBA" id="ARBA00023027"/>
    </source>
</evidence>
<comment type="similarity">
    <text evidence="2">Belongs to the sirtuin family. Class I subfamily.</text>
</comment>
<keyword evidence="12" id="KW-1185">Reference proteome</keyword>
<dbReference type="AlphaFoldDB" id="A0A8H7EC64"/>
<dbReference type="GO" id="GO:0005634">
    <property type="term" value="C:nucleus"/>
    <property type="evidence" value="ECO:0007669"/>
    <property type="project" value="TreeGrafter"/>
</dbReference>
<dbReference type="GeneID" id="62207281"/>
<dbReference type="PROSITE" id="PS50181">
    <property type="entry name" value="FBOX"/>
    <property type="match status" value="1"/>
</dbReference>
<feature type="binding site" evidence="7">
    <location>
        <position position="519"/>
    </location>
    <ligand>
        <name>Zn(2+)</name>
        <dbReference type="ChEBI" id="CHEBI:29105"/>
    </ligand>
</feature>
<dbReference type="RefSeq" id="XP_038783448.1">
    <property type="nucleotide sequence ID" value="XM_038934103.1"/>
</dbReference>
<dbReference type="PANTHER" id="PTHR11085:SF6">
    <property type="entry name" value="NAD-DEPENDENT PROTEIN DEACETYLASE SIRTUIN-2"/>
    <property type="match status" value="1"/>
</dbReference>
<evidence type="ECO:0000256" key="1">
    <source>
        <dbReference type="ARBA" id="ARBA00001947"/>
    </source>
</evidence>
<dbReference type="InterPro" id="IPR001810">
    <property type="entry name" value="F-box_dom"/>
</dbReference>
<dbReference type="InterPro" id="IPR029035">
    <property type="entry name" value="DHS-like_NAD/FAD-binding_dom"/>
</dbReference>
<evidence type="ECO:0000256" key="8">
    <source>
        <dbReference type="SAM" id="MobiDB-lite"/>
    </source>
</evidence>
<dbReference type="Gene3D" id="3.40.50.1220">
    <property type="entry name" value="TPP-binding domain"/>
    <property type="match status" value="1"/>
</dbReference>
<dbReference type="Proteomes" id="UP000596902">
    <property type="component" value="Unassembled WGS sequence"/>
</dbReference>
<keyword evidence="5 7" id="KW-0862">Zinc</keyword>
<dbReference type="CDD" id="cd09917">
    <property type="entry name" value="F-box_SF"/>
    <property type="match status" value="1"/>
</dbReference>
<reference evidence="11" key="2">
    <citation type="submission" date="2020-08" db="EMBL/GenBank/DDBJ databases">
        <title>Draft Genome Sequence of Cumin Blight Pathogen Alternaria burnsii.</title>
        <authorList>
            <person name="Feng Z."/>
        </authorList>
    </citation>
    <scope>NUCLEOTIDE SEQUENCE</scope>
    <source>
        <strain evidence="11">CBS107.38</strain>
    </source>
</reference>
<dbReference type="InterPro" id="IPR036047">
    <property type="entry name" value="F-box-like_dom_sf"/>
</dbReference>
<dbReference type="Pfam" id="PF02146">
    <property type="entry name" value="SIR2"/>
    <property type="match status" value="1"/>
</dbReference>
<dbReference type="Gene3D" id="3.30.1600.10">
    <property type="entry name" value="SIR2/SIRT2 'Small Domain"/>
    <property type="match status" value="1"/>
</dbReference>
<feature type="compositionally biased region" description="Basic and acidic residues" evidence="8">
    <location>
        <begin position="313"/>
        <end position="332"/>
    </location>
</feature>
<dbReference type="PROSITE" id="PS50305">
    <property type="entry name" value="SIRTUIN"/>
    <property type="match status" value="1"/>
</dbReference>
<evidence type="ECO:0000259" key="9">
    <source>
        <dbReference type="PROSITE" id="PS50181"/>
    </source>
</evidence>
<accession>A0A8H7EC64</accession>
<dbReference type="GO" id="GO:0070403">
    <property type="term" value="F:NAD+ binding"/>
    <property type="evidence" value="ECO:0007669"/>
    <property type="project" value="InterPro"/>
</dbReference>
<dbReference type="SUPFAM" id="SSF81383">
    <property type="entry name" value="F-box domain"/>
    <property type="match status" value="1"/>
</dbReference>
<feature type="binding site" evidence="7">
    <location>
        <position position="524"/>
    </location>
    <ligand>
        <name>Zn(2+)</name>
        <dbReference type="ChEBI" id="CHEBI:29105"/>
    </ligand>
</feature>
<comment type="cofactor">
    <cofactor evidence="1">
        <name>Zn(2+)</name>
        <dbReference type="ChEBI" id="CHEBI:29105"/>
    </cofactor>
</comment>
<keyword evidence="3" id="KW-0808">Transferase</keyword>
<sequence>MVSLKVELPVMRTSIVAKIQYAGVAVFLSILGAAAVDRGGPEISSKPPSWVTYSPPPVSSTIITTTSNITTSLESLSSPAAIFSTIPSARSNSSSINAATNPSLVPSTILIASTSPFPSLPSYTFSIEISNQRQHVGRWYGRYISSDINKLLKNRCDDDKIGANTCKTSKEKFDNIEYSNQVGIVEKGIQVVEVSVESDYIPGKHEGGVDYNGKSLQNAFISQIAYTFQLSGEDEKNCYRFDRRSTVCTFCKICIPDGRDRVTRWCNAPEYVRVSVKNGEGKEVAHMKVVLKFTGTTDKGKFDCMAIKESVKRSARDDRAQQNKPWRNAEKGRKGKGKRGRMGQDESRVVDPTAPPQTLEARTLEALAQYIKDGRAQKIVVMTGAGISTSAGIPDFRSPETGLYANLSRLNLPYPEAVFDIDFFRKTPEPFYALAQELYPGRFRPTITHSFISLLHQKGLLLKLFTQNIDCLEREAGVPGDKIIEAHGSFASQCCIECKKSYPKERMNEAIRDKSVPRCVDSSCNGLVKPEIVFFGEQLPSAFFDNRSLPAQADLCIVMGTSLSVHPFASLPQLCEDQTPRLLINSERVGDMGQRTDDVLLLEDCDSGVRKLAEACGWLGELEALWATTAPVSEEDPVAPRKEVKKSHDELLEDEVEKLTREVEENLRLNQAEHEWLDNHVDNKLARKHEEVQVGDRSATELQPTVDPESRIGPSESKTNPGGALYARQQGHPFQKARTDACLNPYIRVCIFLPPHPDLALNLFKDTSMSPITDLPTELLEYIVLDLESRDAVNLAQTCKTLHTVALPAAYNAITLLWDNTSEDGGTVDGRKGPKIQALVRTLKKKPQYIDWVKNLEFIAENCLEYNFEDVLGYGFPRIDYDMKDEEWMDEMFSIYTGSKDASVQWPELDDDYARHMLVALLVGICQARLESLTIAWEFFPFNEWFPTMMKHGIAENAAASGTGDGGPTWFANLKTVRVTLEESDMAEAWGQNFLEPQGALLLFFYLPVVESLQIIACSERDDYGNVSSKEEGADLSFEWPLEIPPIPRTLTTLRLIRSSMDPLTIHHLLRQATNLRVFEYDCYTHPDFAPLQLSILKEALRHIHSTLTDLIVRYQHYNSELAYVPARETENAVEGSLGPLHDFPVLTNLTISFPVLFGTEAAALDRTLSLAKFLPSTLETLTITDDLWEYEDLEGKFEDVYAMAFFRQYLAGERPRGKWI</sequence>
<proteinExistence type="inferred from homology"/>
<evidence type="ECO:0000313" key="11">
    <source>
        <dbReference type="EMBL" id="KAF7673105.1"/>
    </source>
</evidence>
<evidence type="ECO:0000256" key="3">
    <source>
        <dbReference type="ARBA" id="ARBA00022679"/>
    </source>
</evidence>
<dbReference type="InterPro" id="IPR026590">
    <property type="entry name" value="Ssirtuin_cat_dom"/>
</dbReference>
<feature type="domain" description="F-box" evidence="9">
    <location>
        <begin position="769"/>
        <end position="821"/>
    </location>
</feature>
<evidence type="ECO:0000259" key="10">
    <source>
        <dbReference type="PROSITE" id="PS50305"/>
    </source>
</evidence>
<evidence type="ECO:0000256" key="2">
    <source>
        <dbReference type="ARBA" id="ARBA00006924"/>
    </source>
</evidence>
<organism evidence="11 12">
    <name type="scientific">Alternaria burnsii</name>
    <dbReference type="NCBI Taxonomy" id="1187904"/>
    <lineage>
        <taxon>Eukaryota</taxon>
        <taxon>Fungi</taxon>
        <taxon>Dikarya</taxon>
        <taxon>Ascomycota</taxon>
        <taxon>Pezizomycotina</taxon>
        <taxon>Dothideomycetes</taxon>
        <taxon>Pleosporomycetidae</taxon>
        <taxon>Pleosporales</taxon>
        <taxon>Pleosporineae</taxon>
        <taxon>Pleosporaceae</taxon>
        <taxon>Alternaria</taxon>
        <taxon>Alternaria sect. Alternaria</taxon>
    </lineage>
</organism>
<dbReference type="GO" id="GO:0046872">
    <property type="term" value="F:metal ion binding"/>
    <property type="evidence" value="ECO:0007669"/>
    <property type="project" value="UniProtKB-KW"/>
</dbReference>
<dbReference type="PANTHER" id="PTHR11085">
    <property type="entry name" value="NAD-DEPENDENT PROTEIN DEACYLASE SIRTUIN-5, MITOCHONDRIAL-RELATED"/>
    <property type="match status" value="1"/>
</dbReference>
<feature type="binding site" evidence="7">
    <location>
        <position position="498"/>
    </location>
    <ligand>
        <name>Zn(2+)</name>
        <dbReference type="ChEBI" id="CHEBI:29105"/>
    </ligand>
</feature>
<dbReference type="CDD" id="cd01408">
    <property type="entry name" value="SIRT1"/>
    <property type="match status" value="1"/>
</dbReference>
<name>A0A8H7EC64_9PLEO</name>
<gene>
    <name evidence="11" type="ORF">GT037_009056</name>
</gene>
<evidence type="ECO:0000256" key="7">
    <source>
        <dbReference type="PROSITE-ProRule" id="PRU00236"/>
    </source>
</evidence>
<feature type="region of interest" description="Disordered" evidence="8">
    <location>
        <begin position="691"/>
        <end position="721"/>
    </location>
</feature>